<proteinExistence type="predicted"/>
<organism evidence="1">
    <name type="scientific">Arundo donax</name>
    <name type="common">Giant reed</name>
    <name type="synonym">Donax arundinaceus</name>
    <dbReference type="NCBI Taxonomy" id="35708"/>
    <lineage>
        <taxon>Eukaryota</taxon>
        <taxon>Viridiplantae</taxon>
        <taxon>Streptophyta</taxon>
        <taxon>Embryophyta</taxon>
        <taxon>Tracheophyta</taxon>
        <taxon>Spermatophyta</taxon>
        <taxon>Magnoliopsida</taxon>
        <taxon>Liliopsida</taxon>
        <taxon>Poales</taxon>
        <taxon>Poaceae</taxon>
        <taxon>PACMAD clade</taxon>
        <taxon>Arundinoideae</taxon>
        <taxon>Arundineae</taxon>
        <taxon>Arundo</taxon>
    </lineage>
</organism>
<sequence length="17" mass="1932">MIQLSLLLMSRIASAWV</sequence>
<reference evidence="1" key="1">
    <citation type="submission" date="2014-09" db="EMBL/GenBank/DDBJ databases">
        <authorList>
            <person name="Magalhaes I.L.F."/>
            <person name="Oliveira U."/>
            <person name="Santos F.R."/>
            <person name="Vidigal T.H.D.A."/>
            <person name="Brescovit A.D."/>
            <person name="Santos A.J."/>
        </authorList>
    </citation>
    <scope>NUCLEOTIDE SEQUENCE</scope>
    <source>
        <tissue evidence="1">Shoot tissue taken approximately 20 cm above the soil surface</tissue>
    </source>
</reference>
<dbReference type="AlphaFoldDB" id="A0A0A9C8Q9"/>
<accession>A0A0A9C8Q9</accession>
<name>A0A0A9C8Q9_ARUDO</name>
<reference evidence="1" key="2">
    <citation type="journal article" date="2015" name="Data Brief">
        <title>Shoot transcriptome of the giant reed, Arundo donax.</title>
        <authorList>
            <person name="Barrero R.A."/>
            <person name="Guerrero F.D."/>
            <person name="Moolhuijzen P."/>
            <person name="Goolsby J.A."/>
            <person name="Tidwell J."/>
            <person name="Bellgard S.E."/>
            <person name="Bellgard M.I."/>
        </authorList>
    </citation>
    <scope>NUCLEOTIDE SEQUENCE</scope>
    <source>
        <tissue evidence="1">Shoot tissue taken approximately 20 cm above the soil surface</tissue>
    </source>
</reference>
<protein>
    <submittedName>
        <fullName evidence="1">Uncharacterized protein</fullName>
    </submittedName>
</protein>
<evidence type="ECO:0000313" key="1">
    <source>
        <dbReference type="EMBL" id="JAD72654.1"/>
    </source>
</evidence>
<dbReference type="EMBL" id="GBRH01225241">
    <property type="protein sequence ID" value="JAD72654.1"/>
    <property type="molecule type" value="Transcribed_RNA"/>
</dbReference>